<dbReference type="Gene3D" id="1.10.10.10">
    <property type="entry name" value="Winged helix-like DNA-binding domain superfamily/Winged helix DNA-binding domain"/>
    <property type="match status" value="1"/>
</dbReference>
<dbReference type="Pfam" id="PF03466">
    <property type="entry name" value="LysR_substrate"/>
    <property type="match status" value="1"/>
</dbReference>
<evidence type="ECO:0000256" key="4">
    <source>
        <dbReference type="ARBA" id="ARBA00023163"/>
    </source>
</evidence>
<dbReference type="InterPro" id="IPR036390">
    <property type="entry name" value="WH_DNA-bd_sf"/>
</dbReference>
<dbReference type="PANTHER" id="PTHR30126">
    <property type="entry name" value="HTH-TYPE TRANSCRIPTIONAL REGULATOR"/>
    <property type="match status" value="1"/>
</dbReference>
<comment type="caution">
    <text evidence="6">The sequence shown here is derived from an EMBL/GenBank/DDBJ whole genome shotgun (WGS) entry which is preliminary data.</text>
</comment>
<evidence type="ECO:0000313" key="7">
    <source>
        <dbReference type="Proteomes" id="UP001501288"/>
    </source>
</evidence>
<keyword evidence="7" id="KW-1185">Reference proteome</keyword>
<dbReference type="EMBL" id="BAAANV010000017">
    <property type="protein sequence ID" value="GAA1535264.1"/>
    <property type="molecule type" value="Genomic_DNA"/>
</dbReference>
<dbReference type="InterPro" id="IPR036388">
    <property type="entry name" value="WH-like_DNA-bd_sf"/>
</dbReference>
<name>A0ABN2B879_9MICO</name>
<comment type="similarity">
    <text evidence="1">Belongs to the LysR transcriptional regulatory family.</text>
</comment>
<dbReference type="Pfam" id="PF00126">
    <property type="entry name" value="HTH_1"/>
    <property type="match status" value="1"/>
</dbReference>
<evidence type="ECO:0000256" key="2">
    <source>
        <dbReference type="ARBA" id="ARBA00023015"/>
    </source>
</evidence>
<dbReference type="InterPro" id="IPR005119">
    <property type="entry name" value="LysR_subst-bd"/>
</dbReference>
<accession>A0ABN2B879</accession>
<dbReference type="PROSITE" id="PS50931">
    <property type="entry name" value="HTH_LYSR"/>
    <property type="match status" value="1"/>
</dbReference>
<dbReference type="PANTHER" id="PTHR30126:SF39">
    <property type="entry name" value="HTH-TYPE TRANSCRIPTIONAL REGULATOR CYSL"/>
    <property type="match status" value="1"/>
</dbReference>
<reference evidence="6 7" key="1">
    <citation type="journal article" date="2019" name="Int. J. Syst. Evol. Microbiol.">
        <title>The Global Catalogue of Microorganisms (GCM) 10K type strain sequencing project: providing services to taxonomists for standard genome sequencing and annotation.</title>
        <authorList>
            <consortium name="The Broad Institute Genomics Platform"/>
            <consortium name="The Broad Institute Genome Sequencing Center for Infectious Disease"/>
            <person name="Wu L."/>
            <person name="Ma J."/>
        </authorList>
    </citation>
    <scope>NUCLEOTIDE SEQUENCE [LARGE SCALE GENOMIC DNA]</scope>
    <source>
        <strain evidence="6 7">JCM 14588</strain>
    </source>
</reference>
<evidence type="ECO:0000313" key="6">
    <source>
        <dbReference type="EMBL" id="GAA1535264.1"/>
    </source>
</evidence>
<evidence type="ECO:0000256" key="3">
    <source>
        <dbReference type="ARBA" id="ARBA00023125"/>
    </source>
</evidence>
<dbReference type="Gene3D" id="3.40.190.10">
    <property type="entry name" value="Periplasmic binding protein-like II"/>
    <property type="match status" value="2"/>
</dbReference>
<keyword evidence="3" id="KW-0238">DNA-binding</keyword>
<organism evidence="6 7">
    <name type="scientific">Dermacoccus barathri</name>
    <dbReference type="NCBI Taxonomy" id="322601"/>
    <lineage>
        <taxon>Bacteria</taxon>
        <taxon>Bacillati</taxon>
        <taxon>Actinomycetota</taxon>
        <taxon>Actinomycetes</taxon>
        <taxon>Micrococcales</taxon>
        <taxon>Dermacoccaceae</taxon>
        <taxon>Dermacoccus</taxon>
    </lineage>
</organism>
<evidence type="ECO:0000259" key="5">
    <source>
        <dbReference type="PROSITE" id="PS50931"/>
    </source>
</evidence>
<sequence>MQFGPLFLRGVARVGSRTPSSNAYDLAGSAMFSMLVYAADMDAGYAGPMKSWPDLAALELLVAVADHGSLSAGARACGSAQPNASRSMARLERSVGVPLLHRATTGATLTTQGLMVVEWARGVLEAARDLDAGVTALGSGVDAPLTVMASQTVAEHLLPGWIARWHEAHSGEATPGLSVAVGNTTDVLTAARSGEIDLGFIEGPGAPRGLNSTVVATDDLVLAVAAHHPWARTRSIDADELAATALVTREPGSGTRVALDRAMRPRSCAPPLLELSSNAAVKVSVSAGTGPAVLSRLAISDALAAGTLVEITVRDVDLRRKLRAVWAGPRRMTNEAATSLLAIAAVS</sequence>
<keyword evidence="4" id="KW-0804">Transcription</keyword>
<evidence type="ECO:0000256" key="1">
    <source>
        <dbReference type="ARBA" id="ARBA00009437"/>
    </source>
</evidence>
<protein>
    <submittedName>
        <fullName evidence="6">LysR family transcriptional regulator</fullName>
    </submittedName>
</protein>
<dbReference type="SUPFAM" id="SSF53850">
    <property type="entry name" value="Periplasmic binding protein-like II"/>
    <property type="match status" value="1"/>
</dbReference>
<keyword evidence="2" id="KW-0805">Transcription regulation</keyword>
<dbReference type="SUPFAM" id="SSF46785">
    <property type="entry name" value="Winged helix' DNA-binding domain"/>
    <property type="match status" value="1"/>
</dbReference>
<gene>
    <name evidence="6" type="ORF">GCM10009762_06810</name>
</gene>
<dbReference type="Proteomes" id="UP001501288">
    <property type="component" value="Unassembled WGS sequence"/>
</dbReference>
<dbReference type="InterPro" id="IPR000847">
    <property type="entry name" value="LysR_HTH_N"/>
</dbReference>
<feature type="domain" description="HTH lysR-type" evidence="5">
    <location>
        <begin position="53"/>
        <end position="110"/>
    </location>
</feature>
<proteinExistence type="inferred from homology"/>